<name>A0A0V0GTK0_SOLCH</name>
<protein>
    <submittedName>
        <fullName evidence="1">Putative ovule protein</fullName>
    </submittedName>
</protein>
<sequence>FSLFSFGGRGVLKRFLISCSFVLKCSPSPAFSKKKKMFSLSRLLKKKKCSPSPFFIISHSFTGFHYLLVFLH</sequence>
<evidence type="ECO:0000313" key="1">
    <source>
        <dbReference type="EMBL" id="JAP11432.1"/>
    </source>
</evidence>
<accession>A0A0V0GTK0</accession>
<proteinExistence type="predicted"/>
<feature type="non-terminal residue" evidence="1">
    <location>
        <position position="1"/>
    </location>
</feature>
<dbReference type="AlphaFoldDB" id="A0A0V0GTK0"/>
<reference evidence="1" key="1">
    <citation type="submission" date="2015-12" db="EMBL/GenBank/DDBJ databases">
        <title>Gene expression during late stages of embryo sac development: a critical building block for successful pollen-pistil interactions.</title>
        <authorList>
            <person name="Liu Y."/>
            <person name="Joly V."/>
            <person name="Sabar M."/>
            <person name="Matton D.P."/>
        </authorList>
    </citation>
    <scope>NUCLEOTIDE SEQUENCE</scope>
</reference>
<organism evidence="1">
    <name type="scientific">Solanum chacoense</name>
    <name type="common">Chaco potato</name>
    <dbReference type="NCBI Taxonomy" id="4108"/>
    <lineage>
        <taxon>Eukaryota</taxon>
        <taxon>Viridiplantae</taxon>
        <taxon>Streptophyta</taxon>
        <taxon>Embryophyta</taxon>
        <taxon>Tracheophyta</taxon>
        <taxon>Spermatophyta</taxon>
        <taxon>Magnoliopsida</taxon>
        <taxon>eudicotyledons</taxon>
        <taxon>Gunneridae</taxon>
        <taxon>Pentapetalae</taxon>
        <taxon>asterids</taxon>
        <taxon>lamiids</taxon>
        <taxon>Solanales</taxon>
        <taxon>Solanaceae</taxon>
        <taxon>Solanoideae</taxon>
        <taxon>Solaneae</taxon>
        <taxon>Solanum</taxon>
    </lineage>
</organism>
<dbReference type="EMBL" id="GEDG01031340">
    <property type="protein sequence ID" value="JAP11432.1"/>
    <property type="molecule type" value="Transcribed_RNA"/>
</dbReference>